<dbReference type="InterPro" id="IPR011032">
    <property type="entry name" value="GroES-like_sf"/>
</dbReference>
<protein>
    <submittedName>
        <fullName evidence="8">NADP-dependent alcohol dehydrogenase C 2</fullName>
    </submittedName>
</protein>
<evidence type="ECO:0000313" key="8">
    <source>
        <dbReference type="EMBL" id="KAJ7646942.1"/>
    </source>
</evidence>
<comment type="caution">
    <text evidence="8">The sequence shown here is derived from an EMBL/GenBank/DDBJ whole genome shotgun (WGS) entry which is preliminary data.</text>
</comment>
<feature type="domain" description="Alcohol dehydrogenase-like N-terminal" evidence="7">
    <location>
        <begin position="29"/>
        <end position="132"/>
    </location>
</feature>
<accession>A0AAD7CEW0</accession>
<evidence type="ECO:0000313" key="9">
    <source>
        <dbReference type="Proteomes" id="UP001221142"/>
    </source>
</evidence>
<dbReference type="InterPro" id="IPR013154">
    <property type="entry name" value="ADH-like_N"/>
</dbReference>
<dbReference type="EMBL" id="JARKIF010000002">
    <property type="protein sequence ID" value="KAJ7646942.1"/>
    <property type="molecule type" value="Genomic_DNA"/>
</dbReference>
<dbReference type="Pfam" id="PF00107">
    <property type="entry name" value="ADH_zinc_N"/>
    <property type="match status" value="1"/>
</dbReference>
<dbReference type="InterPro" id="IPR013149">
    <property type="entry name" value="ADH-like_C"/>
</dbReference>
<sequence>MTVEFTVFKGSANTGIVKSTTRHAPPTGNQVQVRITHSGVCGTDEHYKHLDMVLGHEGVGIVEQIGDSVKDLQVGDVVGWGYVHKVCGRCEECSHGEDQYCSTKEEYGLANQHQGSFGSRAIWDADILFKIPAGLKPEHAAPLMCAGATIFGVLESFNVRPTDRVGVVGIGGVGHMAILFLAKMGASVVVFSSTESKRGEALRLGASEFHSTAGADKFDVAPVDHLIVATSFLPNWEPYMQVVKRRGTIYPLTLSFDNLLIPQYPLLARGLNVQGSIVASRSVLKHMLDFSARNQIKPVIECFPLTKSGIEESMARLGEGKIRYRAVLVAEC</sequence>
<keyword evidence="4" id="KW-0560">Oxidoreductase</keyword>
<dbReference type="InterPro" id="IPR002328">
    <property type="entry name" value="ADH_Zn_CS"/>
</dbReference>
<keyword evidence="9" id="KW-1185">Reference proteome</keyword>
<keyword evidence="2 5" id="KW-0479">Metal-binding</keyword>
<dbReference type="InterPro" id="IPR047109">
    <property type="entry name" value="CAD-like"/>
</dbReference>
<comment type="similarity">
    <text evidence="5">Belongs to the zinc-containing alcohol dehydrogenase family.</text>
</comment>
<gene>
    <name evidence="8" type="ORF">FB45DRAFT_734794</name>
</gene>
<dbReference type="GO" id="GO:0016616">
    <property type="term" value="F:oxidoreductase activity, acting on the CH-OH group of donors, NAD or NADP as acceptor"/>
    <property type="evidence" value="ECO:0007669"/>
    <property type="project" value="InterPro"/>
</dbReference>
<evidence type="ECO:0000256" key="2">
    <source>
        <dbReference type="ARBA" id="ARBA00022723"/>
    </source>
</evidence>
<organism evidence="8 9">
    <name type="scientific">Roridomyces roridus</name>
    <dbReference type="NCBI Taxonomy" id="1738132"/>
    <lineage>
        <taxon>Eukaryota</taxon>
        <taxon>Fungi</taxon>
        <taxon>Dikarya</taxon>
        <taxon>Basidiomycota</taxon>
        <taxon>Agaricomycotina</taxon>
        <taxon>Agaricomycetes</taxon>
        <taxon>Agaricomycetidae</taxon>
        <taxon>Agaricales</taxon>
        <taxon>Marasmiineae</taxon>
        <taxon>Mycenaceae</taxon>
        <taxon>Roridomyces</taxon>
    </lineage>
</organism>
<dbReference type="CDD" id="cd05283">
    <property type="entry name" value="CAD1"/>
    <property type="match status" value="1"/>
</dbReference>
<evidence type="ECO:0000256" key="3">
    <source>
        <dbReference type="ARBA" id="ARBA00022833"/>
    </source>
</evidence>
<dbReference type="PROSITE" id="PS00059">
    <property type="entry name" value="ADH_ZINC"/>
    <property type="match status" value="1"/>
</dbReference>
<evidence type="ECO:0000259" key="6">
    <source>
        <dbReference type="Pfam" id="PF00107"/>
    </source>
</evidence>
<dbReference type="Pfam" id="PF08240">
    <property type="entry name" value="ADH_N"/>
    <property type="match status" value="1"/>
</dbReference>
<feature type="domain" description="Alcohol dehydrogenase-like C-terminal" evidence="6">
    <location>
        <begin position="172"/>
        <end position="292"/>
    </location>
</feature>
<dbReference type="SUPFAM" id="SSF51735">
    <property type="entry name" value="NAD(P)-binding Rossmann-fold domains"/>
    <property type="match status" value="1"/>
</dbReference>
<evidence type="ECO:0000256" key="4">
    <source>
        <dbReference type="ARBA" id="ARBA00023002"/>
    </source>
</evidence>
<evidence type="ECO:0000256" key="5">
    <source>
        <dbReference type="RuleBase" id="RU361277"/>
    </source>
</evidence>
<dbReference type="PANTHER" id="PTHR42683">
    <property type="entry name" value="ALDEHYDE REDUCTASE"/>
    <property type="match status" value="1"/>
</dbReference>
<dbReference type="AlphaFoldDB" id="A0AAD7CEW0"/>
<dbReference type="Gene3D" id="3.40.50.720">
    <property type="entry name" value="NAD(P)-binding Rossmann-like Domain"/>
    <property type="match status" value="1"/>
</dbReference>
<proteinExistence type="inferred from homology"/>
<dbReference type="FunFam" id="3.40.50.720:FF:000022">
    <property type="entry name" value="Cinnamyl alcohol dehydrogenase"/>
    <property type="match status" value="1"/>
</dbReference>
<dbReference type="Gene3D" id="3.90.180.10">
    <property type="entry name" value="Medium-chain alcohol dehydrogenases, catalytic domain"/>
    <property type="match status" value="1"/>
</dbReference>
<dbReference type="InterPro" id="IPR036291">
    <property type="entry name" value="NAD(P)-bd_dom_sf"/>
</dbReference>
<dbReference type="GO" id="GO:0008270">
    <property type="term" value="F:zinc ion binding"/>
    <property type="evidence" value="ECO:0007669"/>
    <property type="project" value="InterPro"/>
</dbReference>
<dbReference type="SUPFAM" id="SSF50129">
    <property type="entry name" value="GroES-like"/>
    <property type="match status" value="1"/>
</dbReference>
<evidence type="ECO:0000259" key="7">
    <source>
        <dbReference type="Pfam" id="PF08240"/>
    </source>
</evidence>
<evidence type="ECO:0000256" key="1">
    <source>
        <dbReference type="ARBA" id="ARBA00001947"/>
    </source>
</evidence>
<dbReference type="Proteomes" id="UP001221142">
    <property type="component" value="Unassembled WGS sequence"/>
</dbReference>
<reference evidence="8" key="1">
    <citation type="submission" date="2023-03" db="EMBL/GenBank/DDBJ databases">
        <title>Massive genome expansion in bonnet fungi (Mycena s.s.) driven by repeated elements and novel gene families across ecological guilds.</title>
        <authorList>
            <consortium name="Lawrence Berkeley National Laboratory"/>
            <person name="Harder C.B."/>
            <person name="Miyauchi S."/>
            <person name="Viragh M."/>
            <person name="Kuo A."/>
            <person name="Thoen E."/>
            <person name="Andreopoulos B."/>
            <person name="Lu D."/>
            <person name="Skrede I."/>
            <person name="Drula E."/>
            <person name="Henrissat B."/>
            <person name="Morin E."/>
            <person name="Kohler A."/>
            <person name="Barry K."/>
            <person name="LaButti K."/>
            <person name="Morin E."/>
            <person name="Salamov A."/>
            <person name="Lipzen A."/>
            <person name="Mereny Z."/>
            <person name="Hegedus B."/>
            <person name="Baldrian P."/>
            <person name="Stursova M."/>
            <person name="Weitz H."/>
            <person name="Taylor A."/>
            <person name="Grigoriev I.V."/>
            <person name="Nagy L.G."/>
            <person name="Martin F."/>
            <person name="Kauserud H."/>
        </authorList>
    </citation>
    <scope>NUCLEOTIDE SEQUENCE</scope>
    <source>
        <strain evidence="8">9284</strain>
    </source>
</reference>
<name>A0AAD7CEW0_9AGAR</name>
<comment type="cofactor">
    <cofactor evidence="1 5">
        <name>Zn(2+)</name>
        <dbReference type="ChEBI" id="CHEBI:29105"/>
    </cofactor>
</comment>
<keyword evidence="3 5" id="KW-0862">Zinc</keyword>